<gene>
    <name evidence="2" type="ORF">LWI28_024144</name>
</gene>
<sequence length="147" mass="16990">MRSRGSKYGSREGFANRGSTSSPMPTASTKTNTKVSTSKREKCPNRRIVSLVEEKNDREIEEDSKVDEYNDQEEDEEVTYIDHVRILFLKNYNINTNSGGGHHWSFPTVRRFGDVGVTKGGRYFLQQWKRPPQFLSPSPFIATRKRR</sequence>
<organism evidence="2 3">
    <name type="scientific">Acer negundo</name>
    <name type="common">Box elder</name>
    <dbReference type="NCBI Taxonomy" id="4023"/>
    <lineage>
        <taxon>Eukaryota</taxon>
        <taxon>Viridiplantae</taxon>
        <taxon>Streptophyta</taxon>
        <taxon>Embryophyta</taxon>
        <taxon>Tracheophyta</taxon>
        <taxon>Spermatophyta</taxon>
        <taxon>Magnoliopsida</taxon>
        <taxon>eudicotyledons</taxon>
        <taxon>Gunneridae</taxon>
        <taxon>Pentapetalae</taxon>
        <taxon>rosids</taxon>
        <taxon>malvids</taxon>
        <taxon>Sapindales</taxon>
        <taxon>Sapindaceae</taxon>
        <taxon>Hippocastanoideae</taxon>
        <taxon>Acereae</taxon>
        <taxon>Acer</taxon>
    </lineage>
</organism>
<feature type="region of interest" description="Disordered" evidence="1">
    <location>
        <begin position="1"/>
        <end position="74"/>
    </location>
</feature>
<reference evidence="2" key="1">
    <citation type="journal article" date="2022" name="Plant J.">
        <title>Strategies of tolerance reflected in two North American maple genomes.</title>
        <authorList>
            <person name="McEvoy S.L."/>
            <person name="Sezen U.U."/>
            <person name="Trouern-Trend A."/>
            <person name="McMahon S.M."/>
            <person name="Schaberg P.G."/>
            <person name="Yang J."/>
            <person name="Wegrzyn J.L."/>
            <person name="Swenson N.G."/>
        </authorList>
    </citation>
    <scope>NUCLEOTIDE SEQUENCE</scope>
    <source>
        <strain evidence="2">91603</strain>
    </source>
</reference>
<dbReference type="AlphaFoldDB" id="A0AAD5NUV2"/>
<keyword evidence="3" id="KW-1185">Reference proteome</keyword>
<feature type="compositionally biased region" description="Acidic residues" evidence="1">
    <location>
        <begin position="59"/>
        <end position="74"/>
    </location>
</feature>
<dbReference type="Proteomes" id="UP001064489">
    <property type="component" value="Chromosome 4"/>
</dbReference>
<evidence type="ECO:0000313" key="3">
    <source>
        <dbReference type="Proteomes" id="UP001064489"/>
    </source>
</evidence>
<dbReference type="EMBL" id="JAJSOW010000101">
    <property type="protein sequence ID" value="KAI9182315.1"/>
    <property type="molecule type" value="Genomic_DNA"/>
</dbReference>
<evidence type="ECO:0000256" key="1">
    <source>
        <dbReference type="SAM" id="MobiDB-lite"/>
    </source>
</evidence>
<accession>A0AAD5NUV2</accession>
<name>A0AAD5NUV2_ACENE</name>
<comment type="caution">
    <text evidence="2">The sequence shown here is derived from an EMBL/GenBank/DDBJ whole genome shotgun (WGS) entry which is preliminary data.</text>
</comment>
<feature type="compositionally biased region" description="Low complexity" evidence="1">
    <location>
        <begin position="26"/>
        <end position="36"/>
    </location>
</feature>
<reference evidence="2" key="2">
    <citation type="submission" date="2023-02" db="EMBL/GenBank/DDBJ databases">
        <authorList>
            <person name="Swenson N.G."/>
            <person name="Wegrzyn J.L."/>
            <person name="Mcevoy S.L."/>
        </authorList>
    </citation>
    <scope>NUCLEOTIDE SEQUENCE</scope>
    <source>
        <strain evidence="2">91603</strain>
        <tissue evidence="2">Leaf</tissue>
    </source>
</reference>
<protein>
    <submittedName>
        <fullName evidence="2">Uncharacterized protein</fullName>
    </submittedName>
</protein>
<proteinExistence type="predicted"/>
<evidence type="ECO:0000313" key="2">
    <source>
        <dbReference type="EMBL" id="KAI9182315.1"/>
    </source>
</evidence>